<dbReference type="RefSeq" id="WP_015733690.1">
    <property type="nucleotide sequence ID" value="NC_013407.1"/>
</dbReference>
<dbReference type="OrthoDB" id="66128at2157"/>
<proteinExistence type="predicted"/>
<dbReference type="GeneID" id="8513976"/>
<protein>
    <recommendedName>
        <fullName evidence="4">DUF5673 domain-containing protein</fullName>
    </recommendedName>
</protein>
<evidence type="ECO:0000313" key="2">
    <source>
        <dbReference type="EMBL" id="ACX73471.1"/>
    </source>
</evidence>
<reference evidence="2" key="1">
    <citation type="submission" date="2009-10" db="EMBL/GenBank/DDBJ databases">
        <title>Complete sequence of chromosome of Methanocaldococcus vulcanius M7.</title>
        <authorList>
            <consortium name="US DOE Joint Genome Institute"/>
            <person name="Lucas S."/>
            <person name="Copeland A."/>
            <person name="Lapidus A."/>
            <person name="Glavina del Rio T."/>
            <person name="Dalin E."/>
            <person name="Tice H."/>
            <person name="Bruce D."/>
            <person name="Goodwin L."/>
            <person name="Pitluck S."/>
            <person name="Lcollab F.I."/>
            <person name="Brettin T."/>
            <person name="Detter J.C."/>
            <person name="Han C."/>
            <person name="Tapia R."/>
            <person name="Kuske C.R."/>
            <person name="Schmutz J."/>
            <person name="Larimer F."/>
            <person name="Land M."/>
            <person name="Hauser L."/>
            <person name="Kyrpides N."/>
            <person name="Ovchinikova G."/>
            <person name="Sieprawska-Lupa M."/>
            <person name="Whitman W.B."/>
            <person name="Woyke T."/>
        </authorList>
    </citation>
    <scope>NUCLEOTIDE SEQUENCE [LARGE SCALE GENOMIC DNA]</scope>
    <source>
        <strain evidence="2">M7</strain>
    </source>
</reference>
<name>C9RDU2_METVM</name>
<dbReference type="eggNOG" id="arCOG09659">
    <property type="taxonomic scope" value="Archaea"/>
</dbReference>
<keyword evidence="3" id="KW-1185">Reference proteome</keyword>
<dbReference type="EMBL" id="CP001787">
    <property type="protein sequence ID" value="ACX73471.1"/>
    <property type="molecule type" value="Genomic_DNA"/>
</dbReference>
<gene>
    <name evidence="2" type="ordered locus">Metvu_1618</name>
</gene>
<organism evidence="2 3">
    <name type="scientific">Methanocaldococcus vulcanius (strain ATCC 700851 / DSM 12094 / M7)</name>
    <name type="common">Methanococcus vulcanius</name>
    <dbReference type="NCBI Taxonomy" id="579137"/>
    <lineage>
        <taxon>Archaea</taxon>
        <taxon>Methanobacteriati</taxon>
        <taxon>Methanobacteriota</taxon>
        <taxon>Methanomada group</taxon>
        <taxon>Methanococci</taxon>
        <taxon>Methanococcales</taxon>
        <taxon>Methanocaldococcaceae</taxon>
        <taxon>Methanocaldococcus</taxon>
    </lineage>
</organism>
<feature type="transmembrane region" description="Helical" evidence="1">
    <location>
        <begin position="87"/>
        <end position="106"/>
    </location>
</feature>
<dbReference type="HOGENOM" id="CLU_1493009_0_0_2"/>
<keyword evidence="1" id="KW-0472">Membrane</keyword>
<evidence type="ECO:0000256" key="1">
    <source>
        <dbReference type="SAM" id="Phobius"/>
    </source>
</evidence>
<sequence length="180" mass="20773">MDMVNVLGDAIYLYVGFLLVILGLAPIYLIFFKLPKLEVKKIREEVISQYYDNLKNIMPSVFNQLLILFLAIGIIIGLFLYFLTKSFLMLISPIACMFFVLYVAGIKKYPVYIYKNGFYFNGIYTWKGFSGYAKIGDKIRLIGKRGITVDMYLRDVDGKVERILKESLKIKNNKKIGNIC</sequence>
<dbReference type="AlphaFoldDB" id="C9RDU2"/>
<dbReference type="Proteomes" id="UP000002063">
    <property type="component" value="Chromosome"/>
</dbReference>
<evidence type="ECO:0008006" key="4">
    <source>
        <dbReference type="Google" id="ProtNLM"/>
    </source>
</evidence>
<keyword evidence="1" id="KW-1133">Transmembrane helix</keyword>
<evidence type="ECO:0000313" key="3">
    <source>
        <dbReference type="Proteomes" id="UP000002063"/>
    </source>
</evidence>
<accession>C9RDU2</accession>
<keyword evidence="1" id="KW-0812">Transmembrane</keyword>
<feature type="transmembrane region" description="Helical" evidence="1">
    <location>
        <begin position="12"/>
        <end position="32"/>
    </location>
</feature>
<feature type="transmembrane region" description="Helical" evidence="1">
    <location>
        <begin position="61"/>
        <end position="81"/>
    </location>
</feature>
<dbReference type="KEGG" id="mvu:Metvu_1618"/>